<reference evidence="1 2" key="1">
    <citation type="journal article" date="2015" name="Stand. Genomic Sci.">
        <title>Genomic Encyclopedia of Bacterial and Archaeal Type Strains, Phase III: the genomes of soil and plant-associated and newly described type strains.</title>
        <authorList>
            <person name="Whitman W.B."/>
            <person name="Woyke T."/>
            <person name="Klenk H.P."/>
            <person name="Zhou Y."/>
            <person name="Lilburn T.G."/>
            <person name="Beck B.J."/>
            <person name="De Vos P."/>
            <person name="Vandamme P."/>
            <person name="Eisen J.A."/>
            <person name="Garrity G."/>
            <person name="Hugenholtz P."/>
            <person name="Kyrpides N.C."/>
        </authorList>
    </citation>
    <scope>NUCLEOTIDE SEQUENCE [LARGE SCALE GENOMIC DNA]</scope>
    <source>
        <strain evidence="1 2">VKM Ac-2541</strain>
    </source>
</reference>
<accession>A0A4R2IBE9</accession>
<gene>
    <name evidence="1" type="ORF">EV646_116130</name>
</gene>
<dbReference type="Proteomes" id="UP000295573">
    <property type="component" value="Unassembled WGS sequence"/>
</dbReference>
<dbReference type="AlphaFoldDB" id="A0A4R2IBE9"/>
<comment type="caution">
    <text evidence="1">The sequence shown here is derived from an EMBL/GenBank/DDBJ whole genome shotgun (WGS) entry which is preliminary data.</text>
</comment>
<sequence>MDGVVTDARRLYKDVHLPERVGFARSGSPLTALLLLYEATVVYFPPAGKADLERRFGAEWNDLLELVELGSIKPIIGHPTHYARKGHFDDLFSFRPPSVWARGDELARRFADADSYWDQARAVLPISEMLQLAWVRRKFRKHFPSLSQKKLSERIEIELITNFVDLCIYGWSPLAHRLAGLPNVSHGARRILELSEILTYPTLIGMGGTPNYGLKTMTAIQSAVDEPVLLGLDRSERRLVDESARLLVDGLDLSFPSSLDLSLVAQFHEDGMSRRLWRAMEALESEVSAAEIMVTDGLVDRAVIAEEILTGTLREVQGPGLRAARARTSRRSRAWTDFTIKIGSAAALSTASAVLGQDWLTALASGAAGVTVLWPTKVFDRSIDKVEKEIIDAVTERRAGAFATQLWWLSNWRRQHPSSRTWG</sequence>
<keyword evidence="2" id="KW-1185">Reference proteome</keyword>
<evidence type="ECO:0000313" key="1">
    <source>
        <dbReference type="EMBL" id="TCO41039.1"/>
    </source>
</evidence>
<evidence type="ECO:0000313" key="2">
    <source>
        <dbReference type="Proteomes" id="UP000295573"/>
    </source>
</evidence>
<organism evidence="1 2">
    <name type="scientific">Kribbella antiqua</name>
    <dbReference type="NCBI Taxonomy" id="2512217"/>
    <lineage>
        <taxon>Bacteria</taxon>
        <taxon>Bacillati</taxon>
        <taxon>Actinomycetota</taxon>
        <taxon>Actinomycetes</taxon>
        <taxon>Propionibacteriales</taxon>
        <taxon>Kribbellaceae</taxon>
        <taxon>Kribbella</taxon>
    </lineage>
</organism>
<dbReference type="EMBL" id="SLWR01000016">
    <property type="protein sequence ID" value="TCO41039.1"/>
    <property type="molecule type" value="Genomic_DNA"/>
</dbReference>
<name>A0A4R2IBE9_9ACTN</name>
<proteinExistence type="predicted"/>
<protein>
    <submittedName>
        <fullName evidence="1">Uncharacterized protein</fullName>
    </submittedName>
</protein>